<feature type="non-terminal residue" evidence="1">
    <location>
        <position position="62"/>
    </location>
</feature>
<evidence type="ECO:0000313" key="1">
    <source>
        <dbReference type="EMBL" id="CAF4264300.1"/>
    </source>
</evidence>
<name>A0A820FJF1_9BILA</name>
<dbReference type="EMBL" id="CAJOAX010036014">
    <property type="protein sequence ID" value="CAF4264300.1"/>
    <property type="molecule type" value="Genomic_DNA"/>
</dbReference>
<dbReference type="Proteomes" id="UP000663823">
    <property type="component" value="Unassembled WGS sequence"/>
</dbReference>
<evidence type="ECO:0000313" key="2">
    <source>
        <dbReference type="Proteomes" id="UP000663823"/>
    </source>
</evidence>
<organism evidence="1 2">
    <name type="scientific">Rotaria sordida</name>
    <dbReference type="NCBI Taxonomy" id="392033"/>
    <lineage>
        <taxon>Eukaryota</taxon>
        <taxon>Metazoa</taxon>
        <taxon>Spiralia</taxon>
        <taxon>Gnathifera</taxon>
        <taxon>Rotifera</taxon>
        <taxon>Eurotatoria</taxon>
        <taxon>Bdelloidea</taxon>
        <taxon>Philodinida</taxon>
        <taxon>Philodinidae</taxon>
        <taxon>Rotaria</taxon>
    </lineage>
</organism>
<comment type="caution">
    <text evidence="1">The sequence shown here is derived from an EMBL/GenBank/DDBJ whole genome shotgun (WGS) entry which is preliminary data.</text>
</comment>
<gene>
    <name evidence="1" type="ORF">OTI717_LOCUS40881</name>
</gene>
<accession>A0A820FJF1</accession>
<proteinExistence type="predicted"/>
<reference evidence="1" key="1">
    <citation type="submission" date="2021-02" db="EMBL/GenBank/DDBJ databases">
        <authorList>
            <person name="Nowell W R."/>
        </authorList>
    </citation>
    <scope>NUCLEOTIDE SEQUENCE</scope>
</reference>
<dbReference type="AlphaFoldDB" id="A0A820FJF1"/>
<protein>
    <submittedName>
        <fullName evidence="1">Uncharacterized protein</fullName>
    </submittedName>
</protein>
<sequence length="62" mass="7276">MRTEIVEHYKSEQHQSARITFICRILSKLINDQPERGSKMDVDTLPQTTILSYDNVNIQLQE</sequence>